<dbReference type="PANTHER" id="PTHR45887">
    <property type="entry name" value="TRANSLATION INITIATION FACTOR EIF-2B SUBUNIT EPSILON"/>
    <property type="match status" value="1"/>
</dbReference>
<dbReference type="SUPFAM" id="SSF51161">
    <property type="entry name" value="Trimeric LpxA-like enzymes"/>
    <property type="match status" value="1"/>
</dbReference>
<dbReference type="InterPro" id="IPR011004">
    <property type="entry name" value="Trimer_LpxA-like_sf"/>
</dbReference>
<dbReference type="PANTHER" id="PTHR45887:SF1">
    <property type="entry name" value="TRANSLATION INITIATION FACTOR EIF-2B SUBUNIT EPSILON"/>
    <property type="match status" value="1"/>
</dbReference>
<evidence type="ECO:0000313" key="1">
    <source>
        <dbReference type="EMBL" id="KAJ3636420.1"/>
    </source>
</evidence>
<evidence type="ECO:0000313" key="2">
    <source>
        <dbReference type="Proteomes" id="UP001168821"/>
    </source>
</evidence>
<dbReference type="GO" id="GO:0031369">
    <property type="term" value="F:translation initiation factor binding"/>
    <property type="evidence" value="ECO:0007669"/>
    <property type="project" value="TreeGrafter"/>
</dbReference>
<sequence length="253" mass="29052">MSKADPGHPIRSQEEEIVVALDDFGLLLEYVPLVAVDSANKNKLLPLQISSGLFSKASTFTIRSDLLDCRIAICSPLVLELFVDNFDYDNIAHFIRGVLDDELNEYRIFTHILDNEYAARVSNHKTYEAISMDVLHRWTFPFVPDVILYNNSSYKYKRNNIYIDDEFPLIIFLQGKGCRLHNCYIYDNVHLGEHCTIEKGAILSHNVLLGAHVLVQEKAVLADTVTLPDNHVVAPYQRYYYDYETGHILVIIW</sequence>
<dbReference type="EMBL" id="JALNTZ010000117">
    <property type="protein sequence ID" value="KAJ3636420.1"/>
    <property type="molecule type" value="Genomic_DNA"/>
</dbReference>
<organism evidence="1 2">
    <name type="scientific">Zophobas morio</name>
    <dbReference type="NCBI Taxonomy" id="2755281"/>
    <lineage>
        <taxon>Eukaryota</taxon>
        <taxon>Metazoa</taxon>
        <taxon>Ecdysozoa</taxon>
        <taxon>Arthropoda</taxon>
        <taxon>Hexapoda</taxon>
        <taxon>Insecta</taxon>
        <taxon>Pterygota</taxon>
        <taxon>Neoptera</taxon>
        <taxon>Endopterygota</taxon>
        <taxon>Coleoptera</taxon>
        <taxon>Polyphaga</taxon>
        <taxon>Cucujiformia</taxon>
        <taxon>Tenebrionidae</taxon>
        <taxon>Zophobas</taxon>
    </lineage>
</organism>
<gene>
    <name evidence="1" type="ORF">Zmor_003989</name>
</gene>
<dbReference type="Gene3D" id="2.160.10.10">
    <property type="entry name" value="Hexapeptide repeat proteins"/>
    <property type="match status" value="1"/>
</dbReference>
<evidence type="ECO:0008006" key="3">
    <source>
        <dbReference type="Google" id="ProtNLM"/>
    </source>
</evidence>
<reference evidence="1" key="1">
    <citation type="journal article" date="2023" name="G3 (Bethesda)">
        <title>Whole genome assemblies of Zophobas morio and Tenebrio molitor.</title>
        <authorList>
            <person name="Kaur S."/>
            <person name="Stinson S.A."/>
            <person name="diCenzo G.C."/>
        </authorList>
    </citation>
    <scope>NUCLEOTIDE SEQUENCE</scope>
    <source>
        <strain evidence="1">QUZm001</strain>
    </source>
</reference>
<dbReference type="AlphaFoldDB" id="A0AA38HK12"/>
<keyword evidence="2" id="KW-1185">Reference proteome</keyword>
<dbReference type="GO" id="GO:0005085">
    <property type="term" value="F:guanyl-nucleotide exchange factor activity"/>
    <property type="evidence" value="ECO:0007669"/>
    <property type="project" value="TreeGrafter"/>
</dbReference>
<dbReference type="GO" id="GO:0005851">
    <property type="term" value="C:eukaryotic translation initiation factor 2B complex"/>
    <property type="evidence" value="ECO:0007669"/>
    <property type="project" value="TreeGrafter"/>
</dbReference>
<protein>
    <recommendedName>
        <fullName evidence="3">Translation initiation factor eIF-2B subunit epsilon</fullName>
    </recommendedName>
</protein>
<dbReference type="Proteomes" id="UP001168821">
    <property type="component" value="Unassembled WGS sequence"/>
</dbReference>
<dbReference type="InterPro" id="IPR051956">
    <property type="entry name" value="eIF2B_epsilon"/>
</dbReference>
<proteinExistence type="predicted"/>
<accession>A0AA38HK12</accession>
<name>A0AA38HK12_9CUCU</name>
<comment type="caution">
    <text evidence="1">The sequence shown here is derived from an EMBL/GenBank/DDBJ whole genome shotgun (WGS) entry which is preliminary data.</text>
</comment>
<dbReference type="GO" id="GO:0003743">
    <property type="term" value="F:translation initiation factor activity"/>
    <property type="evidence" value="ECO:0007669"/>
    <property type="project" value="TreeGrafter"/>
</dbReference>